<keyword evidence="5" id="KW-1185">Reference proteome</keyword>
<protein>
    <recommendedName>
        <fullName evidence="3">BZIP domain-containing protein</fullName>
    </recommendedName>
</protein>
<dbReference type="PROSITE" id="PS00036">
    <property type="entry name" value="BZIP_BASIC"/>
    <property type="match status" value="1"/>
</dbReference>
<feature type="compositionally biased region" description="Acidic residues" evidence="2">
    <location>
        <begin position="358"/>
        <end position="369"/>
    </location>
</feature>
<dbReference type="CDD" id="cd12193">
    <property type="entry name" value="bZIP_GCN4"/>
    <property type="match status" value="1"/>
</dbReference>
<evidence type="ECO:0000256" key="2">
    <source>
        <dbReference type="SAM" id="MobiDB-lite"/>
    </source>
</evidence>
<accession>A0A9W7Y2Y3</accession>
<feature type="region of interest" description="Disordered" evidence="2">
    <location>
        <begin position="1"/>
        <end position="26"/>
    </location>
</feature>
<feature type="compositionally biased region" description="Low complexity" evidence="2">
    <location>
        <begin position="1"/>
        <end position="20"/>
    </location>
</feature>
<keyword evidence="1" id="KW-0175">Coiled coil</keyword>
<feature type="domain" description="BZIP" evidence="3">
    <location>
        <begin position="375"/>
        <end position="432"/>
    </location>
</feature>
<comment type="caution">
    <text evidence="4">The sequence shown here is derived from an EMBL/GenBank/DDBJ whole genome shotgun (WGS) entry which is preliminary data.</text>
</comment>
<dbReference type="EMBL" id="JANBOJ010000055">
    <property type="protein sequence ID" value="KAJ1723725.1"/>
    <property type="molecule type" value="Genomic_DNA"/>
</dbReference>
<evidence type="ECO:0000313" key="4">
    <source>
        <dbReference type="EMBL" id="KAJ1723725.1"/>
    </source>
</evidence>
<evidence type="ECO:0000256" key="1">
    <source>
        <dbReference type="SAM" id="Coils"/>
    </source>
</evidence>
<dbReference type="Gene3D" id="3.30.160.60">
    <property type="entry name" value="Classic Zinc Finger"/>
    <property type="match status" value="1"/>
</dbReference>
<name>A0A9W7Y2Y3_9FUNG</name>
<reference evidence="4" key="1">
    <citation type="submission" date="2022-07" db="EMBL/GenBank/DDBJ databases">
        <title>Phylogenomic reconstructions and comparative analyses of Kickxellomycotina fungi.</title>
        <authorList>
            <person name="Reynolds N.K."/>
            <person name="Stajich J.E."/>
            <person name="Barry K."/>
            <person name="Grigoriev I.V."/>
            <person name="Crous P."/>
            <person name="Smith M.E."/>
        </authorList>
    </citation>
    <scope>NUCLEOTIDE SEQUENCE</scope>
    <source>
        <strain evidence="4">NBRC 32514</strain>
    </source>
</reference>
<proteinExistence type="predicted"/>
<dbReference type="AlphaFoldDB" id="A0A9W7Y2Y3"/>
<evidence type="ECO:0000313" key="5">
    <source>
        <dbReference type="Proteomes" id="UP001149813"/>
    </source>
</evidence>
<organism evidence="4 5">
    <name type="scientific">Coemansia erecta</name>
    <dbReference type="NCBI Taxonomy" id="147472"/>
    <lineage>
        <taxon>Eukaryota</taxon>
        <taxon>Fungi</taxon>
        <taxon>Fungi incertae sedis</taxon>
        <taxon>Zoopagomycota</taxon>
        <taxon>Kickxellomycotina</taxon>
        <taxon>Kickxellomycetes</taxon>
        <taxon>Kickxellales</taxon>
        <taxon>Kickxellaceae</taxon>
        <taxon>Coemansia</taxon>
    </lineage>
</organism>
<evidence type="ECO:0000259" key="3">
    <source>
        <dbReference type="PROSITE" id="PS50217"/>
    </source>
</evidence>
<dbReference type="PROSITE" id="PS50217">
    <property type="entry name" value="BZIP"/>
    <property type="match status" value="1"/>
</dbReference>
<dbReference type="Pfam" id="PF07716">
    <property type="entry name" value="bZIP_2"/>
    <property type="match status" value="1"/>
</dbReference>
<feature type="region of interest" description="Disordered" evidence="2">
    <location>
        <begin position="358"/>
        <end position="384"/>
    </location>
</feature>
<dbReference type="SMART" id="SM00338">
    <property type="entry name" value="BRLZ"/>
    <property type="match status" value="1"/>
</dbReference>
<dbReference type="GO" id="GO:0003700">
    <property type="term" value="F:DNA-binding transcription factor activity"/>
    <property type="evidence" value="ECO:0007669"/>
    <property type="project" value="InterPro"/>
</dbReference>
<dbReference type="SUPFAM" id="SSF57959">
    <property type="entry name" value="Leucine zipper domain"/>
    <property type="match status" value="1"/>
</dbReference>
<dbReference type="InterPro" id="IPR004827">
    <property type="entry name" value="bZIP"/>
</dbReference>
<dbReference type="InterPro" id="IPR046347">
    <property type="entry name" value="bZIP_sf"/>
</dbReference>
<sequence>MPRPTAASAPASPAVSNNTATLNKNIKKSETMDKLFSIVNSTAQSVPPFAHHDDRNPYIMPSFADNFEAWAYPETQQAVFEDWIATTATPPSTANASPSMTQNMMLAAATAAGMHAFPISPLTMSPTLSPPSSNLSTTSSPLISNDISFSLASTLQNAVVAPAPTPTSESRMSSGSFSVADYAAVLFPDIAASLSGALMPQTPAIVPDEWSSNADLKRAFSDVSIHLPSVASPVATTPAAESASGWPAELAGLFEAATASAAATVAAPVDAEAEELRKRRDTEFLASLPPQLALKRRRTSNTKQKEKILAEIMNESGAPPAKKAATVAAKKAVAAPMPVAMPAPVAVAVAVAVPADADADEEHADDEPVDAAALKRRKNTDAARRSRMRKILRIETLEGRVSELETENNKLAQMVAALEAEKAAMAQRMAQMEGGQLPAASFAL</sequence>
<dbReference type="Proteomes" id="UP001149813">
    <property type="component" value="Unassembled WGS sequence"/>
</dbReference>
<feature type="coiled-coil region" evidence="1">
    <location>
        <begin position="394"/>
        <end position="428"/>
    </location>
</feature>
<gene>
    <name evidence="4" type="ORF">LPJ53_001950</name>
</gene>
<dbReference type="OrthoDB" id="2257100at2759"/>